<gene>
    <name evidence="1" type="ORF">QQ56_22970</name>
</gene>
<protein>
    <submittedName>
        <fullName evidence="1">Uncharacterized protein</fullName>
    </submittedName>
</protein>
<dbReference type="EMBL" id="AAGLCG010000104">
    <property type="protein sequence ID" value="EBP2342874.1"/>
    <property type="molecule type" value="Genomic_DNA"/>
</dbReference>
<comment type="caution">
    <text evidence="1">The sequence shown here is derived from an EMBL/GenBank/DDBJ whole genome shotgun (WGS) entry which is preliminary data.</text>
</comment>
<organism evidence="1">
    <name type="scientific">Salmonella enterica</name>
    <name type="common">Salmonella choleraesuis</name>
    <dbReference type="NCBI Taxonomy" id="28901"/>
    <lineage>
        <taxon>Bacteria</taxon>
        <taxon>Pseudomonadati</taxon>
        <taxon>Pseudomonadota</taxon>
        <taxon>Gammaproteobacteria</taxon>
        <taxon>Enterobacterales</taxon>
        <taxon>Enterobacteriaceae</taxon>
        <taxon>Salmonella</taxon>
    </lineage>
</organism>
<accession>A0A612XIF5</accession>
<proteinExistence type="predicted"/>
<sequence>MQSKNCGGVKMYKVYVTELNTLTGEKKCYGYKQGFKSLGKAVKLTRKLMDEIDRLRPVPDEYEYTIEAGKEKR</sequence>
<name>A0A612XIF5_SALER</name>
<reference evidence="1" key="1">
    <citation type="submission" date="2018-07" db="EMBL/GenBank/DDBJ databases">
        <authorList>
            <consortium name="GenomeTrakr network: Whole genome sequencing for foodborne pathogen traceback"/>
        </authorList>
    </citation>
    <scope>NUCLEOTIDE SEQUENCE</scope>
    <source>
        <strain evidence="1">FLUFL-694</strain>
    </source>
</reference>
<dbReference type="AlphaFoldDB" id="A0A612XIF5"/>
<evidence type="ECO:0000313" key="1">
    <source>
        <dbReference type="EMBL" id="EBP2342874.1"/>
    </source>
</evidence>